<proteinExistence type="predicted"/>
<keyword evidence="2" id="KW-1185">Reference proteome</keyword>
<evidence type="ECO:0000313" key="2">
    <source>
        <dbReference type="Proteomes" id="UP000383932"/>
    </source>
</evidence>
<dbReference type="AlphaFoldDB" id="A0A5N5Q8D1"/>
<dbReference type="EMBL" id="SSOP01000604">
    <property type="protein sequence ID" value="KAB5588040.1"/>
    <property type="molecule type" value="Genomic_DNA"/>
</dbReference>
<sequence>MRLNLPPNALPKLSHFLGHYTQALAIVPHRPVRSVHITQVDDAVEFEPSDVFVCLKDTVETLAHSTAPLEELRLNDEDAYYGLLEVASDTLPDLRQRHTNPLWANYLQYKNHARPLRLMRRNIQSAYSPEPMDLSVPPSLSFNHRFPPNAPQIAFYATLYVPFPIPTATHLSTSLSRTKEQWHLEPACPLVTLGLTAHAPMIDLQVDN</sequence>
<comment type="caution">
    <text evidence="1">The sequence shown here is derived from an EMBL/GenBank/DDBJ whole genome shotgun (WGS) entry which is preliminary data.</text>
</comment>
<gene>
    <name evidence="1" type="ORF">CTheo_8519</name>
</gene>
<name>A0A5N5Q8D1_9AGAM</name>
<reference evidence="1 2" key="1">
    <citation type="journal article" date="2019" name="Fungal Biol. Biotechnol.">
        <title>Draft genome sequence of fastidious pathogen Ceratobasidium theobromae, which causes vascular-streak dieback in Theobroma cacao.</title>
        <authorList>
            <person name="Ali S.S."/>
            <person name="Asman A."/>
            <person name="Shao J."/>
            <person name="Firmansyah A.P."/>
            <person name="Susilo A.W."/>
            <person name="Rosmana A."/>
            <person name="McMahon P."/>
            <person name="Junaid M."/>
            <person name="Guest D."/>
            <person name="Kheng T.Y."/>
            <person name="Meinhardt L.W."/>
            <person name="Bailey B.A."/>
        </authorList>
    </citation>
    <scope>NUCLEOTIDE SEQUENCE [LARGE SCALE GENOMIC DNA]</scope>
    <source>
        <strain evidence="1 2">CT2</strain>
    </source>
</reference>
<organism evidence="1 2">
    <name type="scientific">Ceratobasidium theobromae</name>
    <dbReference type="NCBI Taxonomy" id="1582974"/>
    <lineage>
        <taxon>Eukaryota</taxon>
        <taxon>Fungi</taxon>
        <taxon>Dikarya</taxon>
        <taxon>Basidiomycota</taxon>
        <taxon>Agaricomycotina</taxon>
        <taxon>Agaricomycetes</taxon>
        <taxon>Cantharellales</taxon>
        <taxon>Ceratobasidiaceae</taxon>
        <taxon>Ceratobasidium</taxon>
    </lineage>
</organism>
<protein>
    <submittedName>
        <fullName evidence="1">Uncharacterized protein</fullName>
    </submittedName>
</protein>
<accession>A0A5N5Q8D1</accession>
<dbReference type="OrthoDB" id="613763at2759"/>
<evidence type="ECO:0000313" key="1">
    <source>
        <dbReference type="EMBL" id="KAB5588040.1"/>
    </source>
</evidence>
<dbReference type="Proteomes" id="UP000383932">
    <property type="component" value="Unassembled WGS sequence"/>
</dbReference>